<dbReference type="Gramene" id="TKV91383">
    <property type="protein sequence ID" value="TKV91383"/>
    <property type="gene ID" value="SEVIR_9G092700v2"/>
</dbReference>
<dbReference type="PANTHER" id="PTHR33085">
    <property type="entry name" value="OS12G0113100 PROTEIN-RELATED"/>
    <property type="match status" value="1"/>
</dbReference>
<gene>
    <name evidence="1" type="ORF">SEVIR_9G092700v2</name>
</gene>
<proteinExistence type="predicted"/>
<accession>A0A4U6STW8</accession>
<dbReference type="AlphaFoldDB" id="A0A4U6STW8"/>
<sequence>MAKRWAVERCGGRAAKRRALERGGGRVAKRRQRQLYLILDDWPSGYSIRKVDLSSDGFGGSDETPGWKMAARFSGGWELACTGDQRLPPAIFRVEAQRGLPTYFAAAFDSKILAMHPIAPAAALSSVLEGHFPVFDVRMRSCLFAPRMETTGADPIYIPAGGRLFALADGTFDRLDPLDPPPVQFYRPAYGEEARAWSWLELPDPPFERRHVAAYAVHPDGHTIFVSITKGASAATTFAFDTAEHEHEHEWKRHGEWALPFAGRAHYDRELDAWVGLSGDSDSIGHLSSCDVVPADPDAGGDSRCPARKLSKEKLFGDVPTERHVGATLVYTGGRSEYCLVQCVSIEDDGEQSDYEEDDSDDERNGCDLEGEDYCVCHDHLLYDYDEEDDGSADETKDCDLREHEQDVTSGIRRYLLRLTTFALKYDRNGDLTTGSGCRVRYYRVPKESTVALLSNPVAFWM</sequence>
<protein>
    <submittedName>
        <fullName evidence="1">Uncharacterized protein</fullName>
    </submittedName>
</protein>
<dbReference type="EMBL" id="CM016560">
    <property type="protein sequence ID" value="TKV91383.1"/>
    <property type="molecule type" value="Genomic_DNA"/>
</dbReference>
<reference evidence="1" key="1">
    <citation type="submission" date="2019-03" db="EMBL/GenBank/DDBJ databases">
        <title>WGS assembly of Setaria viridis.</title>
        <authorList>
            <person name="Huang P."/>
            <person name="Jenkins J."/>
            <person name="Grimwood J."/>
            <person name="Barry K."/>
            <person name="Healey A."/>
            <person name="Mamidi S."/>
            <person name="Sreedasyam A."/>
            <person name="Shu S."/>
            <person name="Feldman M."/>
            <person name="Wu J."/>
            <person name="Yu Y."/>
            <person name="Chen C."/>
            <person name="Johnson J."/>
            <person name="Rokhsar D."/>
            <person name="Baxter I."/>
            <person name="Schmutz J."/>
            <person name="Brutnell T."/>
            <person name="Kellogg E."/>
        </authorList>
    </citation>
    <scope>NUCLEOTIDE SEQUENCE [LARGE SCALE GENOMIC DNA]</scope>
</reference>
<dbReference type="Proteomes" id="UP000298652">
    <property type="component" value="Chromosome 9"/>
</dbReference>
<dbReference type="Pfam" id="PF07893">
    <property type="entry name" value="DUF1668"/>
    <property type="match status" value="1"/>
</dbReference>
<evidence type="ECO:0000313" key="1">
    <source>
        <dbReference type="EMBL" id="TKV91383.1"/>
    </source>
</evidence>
<name>A0A4U6STW8_SETVI</name>
<organism evidence="1 2">
    <name type="scientific">Setaria viridis</name>
    <name type="common">Green bristlegrass</name>
    <name type="synonym">Setaria italica subsp. viridis</name>
    <dbReference type="NCBI Taxonomy" id="4556"/>
    <lineage>
        <taxon>Eukaryota</taxon>
        <taxon>Viridiplantae</taxon>
        <taxon>Streptophyta</taxon>
        <taxon>Embryophyta</taxon>
        <taxon>Tracheophyta</taxon>
        <taxon>Spermatophyta</taxon>
        <taxon>Magnoliopsida</taxon>
        <taxon>Liliopsida</taxon>
        <taxon>Poales</taxon>
        <taxon>Poaceae</taxon>
        <taxon>PACMAD clade</taxon>
        <taxon>Panicoideae</taxon>
        <taxon>Panicodae</taxon>
        <taxon>Paniceae</taxon>
        <taxon>Cenchrinae</taxon>
        <taxon>Setaria</taxon>
    </lineage>
</organism>
<keyword evidence="2" id="KW-1185">Reference proteome</keyword>
<dbReference type="OMA" id="WELACTG"/>
<dbReference type="InterPro" id="IPR012871">
    <property type="entry name" value="DUF1668_ORYSA"/>
</dbReference>
<dbReference type="PANTHER" id="PTHR33085:SF62">
    <property type="entry name" value="OS03G0632600 PROTEIN"/>
    <property type="match status" value="1"/>
</dbReference>
<evidence type="ECO:0000313" key="2">
    <source>
        <dbReference type="Proteomes" id="UP000298652"/>
    </source>
</evidence>